<evidence type="ECO:0000256" key="5">
    <source>
        <dbReference type="ARBA" id="ARBA00044692"/>
    </source>
</evidence>
<sequence length="385" mass="44675">MIKTFPLNSRAKTTALKQPKELFAFARDIDGEYIFDSTKAQQENLSYYYLPDAYVDKQIDLGGGYSNFKKIPEEQNLGDFQALLKGVMNHEQSTGAKINTDIVTFRGLMTKLLTLPYNLKDPLDFHIIVYDGQLFIKNNDEIELKRRQQNSQHDDPTKDEMMKKFEYSGYKFEAISTLPKPWGDCSRQLIEKRNKKVVNNYEQYISVVRTGIGKVKLLLAGEVDCLWDYIPEDGKDILPHYVELKTSKVIEAPGQVVNFEKKLFRTWAQSFLIGIRKIVYGFRDDNLILRNVEVYNTEEVPIMLKDTINVNTKIVCMNALKWYGAVIEWINNEIPKDIDKLWSLTYDPGSKSFSIVELVQDSELRNSVITEEFKQWRSTLHKTES</sequence>
<evidence type="ECO:0000256" key="2">
    <source>
        <dbReference type="ARBA" id="ARBA00006562"/>
    </source>
</evidence>
<evidence type="ECO:0000256" key="4">
    <source>
        <dbReference type="ARBA" id="ARBA00044676"/>
    </source>
</evidence>
<comment type="catalytic activity">
    <reaction evidence="4">
        <text>a 5'-end (N(7)-methyl 5'-triphosphoguanosine)-ribonucleoside-ribonucleotide in mRNA + H2O = a (N(7)-methyl 5'-triphosphoguanosine)-nucleoside + a 5'-end phospho-ribonucleoside in mRNA + H(+)</text>
        <dbReference type="Rhea" id="RHEA:66928"/>
        <dbReference type="Rhea" id="RHEA-COMP:15692"/>
        <dbReference type="Rhea" id="RHEA-COMP:17313"/>
        <dbReference type="ChEBI" id="CHEBI:15377"/>
        <dbReference type="ChEBI" id="CHEBI:15378"/>
        <dbReference type="ChEBI" id="CHEBI:138282"/>
        <dbReference type="ChEBI" id="CHEBI:172876"/>
        <dbReference type="ChEBI" id="CHEBI:172877"/>
    </reaction>
    <physiologicalReaction direction="left-to-right" evidence="4">
        <dbReference type="Rhea" id="RHEA:66929"/>
    </physiologicalReaction>
</comment>
<comment type="cofactor">
    <cofactor evidence="1 7">
        <name>a divalent metal cation</name>
        <dbReference type="ChEBI" id="CHEBI:60240"/>
    </cofactor>
</comment>
<keyword evidence="7" id="KW-0378">Hydrolase</keyword>
<comment type="similarity">
    <text evidence="2 7">Belongs to the DXO/Dom3Z family.</text>
</comment>
<dbReference type="PANTHER" id="PTHR12395:SF9">
    <property type="entry name" value="DECAPPING AND EXORIBONUCLEASE PROTEIN"/>
    <property type="match status" value="1"/>
</dbReference>
<dbReference type="GO" id="GO:0034353">
    <property type="term" value="F:mRNA 5'-diphosphatase activity"/>
    <property type="evidence" value="ECO:0007669"/>
    <property type="project" value="TreeGrafter"/>
</dbReference>
<dbReference type="GO" id="GO:0000956">
    <property type="term" value="P:nuclear-transcribed mRNA catabolic process"/>
    <property type="evidence" value="ECO:0007669"/>
    <property type="project" value="TreeGrafter"/>
</dbReference>
<dbReference type="GO" id="GO:0005634">
    <property type="term" value="C:nucleus"/>
    <property type="evidence" value="ECO:0007669"/>
    <property type="project" value="UniProtKB-SubCell"/>
</dbReference>
<comment type="caution">
    <text evidence="9">The sequence shown here is derived from an EMBL/GenBank/DDBJ whole genome shotgun (WGS) entry which is preliminary data.</text>
</comment>
<dbReference type="RefSeq" id="XP_015469916.1">
    <property type="nucleotide sequence ID" value="XM_015609279.1"/>
</dbReference>
<dbReference type="Proteomes" id="UP000054251">
    <property type="component" value="Unassembled WGS sequence"/>
</dbReference>
<dbReference type="Pfam" id="PF08652">
    <property type="entry name" value="RAI1"/>
    <property type="match status" value="1"/>
</dbReference>
<dbReference type="GO" id="GO:0003723">
    <property type="term" value="F:RNA binding"/>
    <property type="evidence" value="ECO:0007669"/>
    <property type="project" value="UniProtKB-KW"/>
</dbReference>
<comment type="subcellular location">
    <subcellularLocation>
        <location evidence="7">Nucleus</location>
    </subcellularLocation>
</comment>
<evidence type="ECO:0000259" key="8">
    <source>
        <dbReference type="Pfam" id="PF08652"/>
    </source>
</evidence>
<comment type="catalytic activity">
    <reaction evidence="5">
        <text>a 5'-end triphospho-ribonucleoside in mRNA + H2O = a 5'-end phospho-ribonucleoside in mRNA + diphosphate + H(+)</text>
        <dbReference type="Rhea" id="RHEA:78683"/>
        <dbReference type="Rhea" id="RHEA-COMP:15692"/>
        <dbReference type="Rhea" id="RHEA-COMP:17164"/>
        <dbReference type="ChEBI" id="CHEBI:15377"/>
        <dbReference type="ChEBI" id="CHEBI:15378"/>
        <dbReference type="ChEBI" id="CHEBI:33019"/>
        <dbReference type="ChEBI" id="CHEBI:138282"/>
        <dbReference type="ChEBI" id="CHEBI:167618"/>
    </reaction>
    <physiologicalReaction direction="left-to-right" evidence="5">
        <dbReference type="Rhea" id="RHEA:78684"/>
    </physiologicalReaction>
</comment>
<evidence type="ECO:0000313" key="9">
    <source>
        <dbReference type="EMBL" id="KSA03814.1"/>
    </source>
</evidence>
<comment type="catalytic activity">
    <reaction evidence="6">
        <text>a 5'-end NAD(+)-phospho-ribonucleoside in mRNA + H2O = a 5'-end phospho-ribonucleoside in mRNA + NAD(+) + H(+)</text>
        <dbReference type="Rhea" id="RHEA:60880"/>
        <dbReference type="Rhea" id="RHEA-COMP:15692"/>
        <dbReference type="Rhea" id="RHEA-COMP:15698"/>
        <dbReference type="ChEBI" id="CHEBI:15377"/>
        <dbReference type="ChEBI" id="CHEBI:15378"/>
        <dbReference type="ChEBI" id="CHEBI:57540"/>
        <dbReference type="ChEBI" id="CHEBI:138282"/>
        <dbReference type="ChEBI" id="CHEBI:144029"/>
    </reaction>
    <physiologicalReaction direction="left-to-right" evidence="6">
        <dbReference type="Rhea" id="RHEA:60881"/>
    </physiologicalReaction>
</comment>
<name>A0A0V1Q605_9ASCO</name>
<dbReference type="PANTHER" id="PTHR12395">
    <property type="entry name" value="DOM-3 RELATED"/>
    <property type="match status" value="1"/>
</dbReference>
<keyword evidence="10" id="KW-1185">Reference proteome</keyword>
<comment type="function">
    <text evidence="7">Decapping enzyme for NAD-capped RNAs: specifically hydrolyzes the nicotinamide adenine dinucleotide (NAD) cap from a subset of RNAs by removing the entire NAD moiety from the 5'-end of an NAD-capped RNA.</text>
</comment>
<proteinExistence type="inferred from homology"/>
<evidence type="ECO:0000313" key="10">
    <source>
        <dbReference type="Proteomes" id="UP000054251"/>
    </source>
</evidence>
<dbReference type="GO" id="GO:0000166">
    <property type="term" value="F:nucleotide binding"/>
    <property type="evidence" value="ECO:0007669"/>
    <property type="project" value="UniProtKB-KW"/>
</dbReference>
<keyword evidence="3 7" id="KW-0540">Nuclease</keyword>
<keyword evidence="7" id="KW-0547">Nucleotide-binding</keyword>
<reference evidence="9 10" key="1">
    <citation type="submission" date="2015-11" db="EMBL/GenBank/DDBJ databases">
        <title>The genome of Debaryomyces fabryi.</title>
        <authorList>
            <person name="Tafer H."/>
            <person name="Lopandic K."/>
        </authorList>
    </citation>
    <scope>NUCLEOTIDE SEQUENCE [LARGE SCALE GENOMIC DNA]</scope>
    <source>
        <strain evidence="9 10">CBS 789</strain>
    </source>
</reference>
<gene>
    <name evidence="9" type="ORF">AC631_00449</name>
</gene>
<organism evidence="9 10">
    <name type="scientific">Debaryomyces fabryi</name>
    <dbReference type="NCBI Taxonomy" id="58627"/>
    <lineage>
        <taxon>Eukaryota</taxon>
        <taxon>Fungi</taxon>
        <taxon>Dikarya</taxon>
        <taxon>Ascomycota</taxon>
        <taxon>Saccharomycotina</taxon>
        <taxon>Pichiomycetes</taxon>
        <taxon>Debaryomycetaceae</taxon>
        <taxon>Debaryomyces</taxon>
    </lineage>
</organism>
<keyword evidence="7" id="KW-0539">Nucleus</keyword>
<dbReference type="EMBL" id="LMYN01000005">
    <property type="protein sequence ID" value="KSA03814.1"/>
    <property type="molecule type" value="Genomic_DNA"/>
</dbReference>
<dbReference type="InterPro" id="IPR039039">
    <property type="entry name" value="RAI1-like_fam"/>
</dbReference>
<evidence type="ECO:0000256" key="6">
    <source>
        <dbReference type="ARBA" id="ARBA00048124"/>
    </source>
</evidence>
<dbReference type="GO" id="GO:0005829">
    <property type="term" value="C:cytosol"/>
    <property type="evidence" value="ECO:0007669"/>
    <property type="project" value="TreeGrafter"/>
</dbReference>
<protein>
    <recommendedName>
        <fullName evidence="7">Decapping nuclease</fullName>
        <ecNumber evidence="7">3.6.1.-</ecNumber>
    </recommendedName>
</protein>
<evidence type="ECO:0000256" key="3">
    <source>
        <dbReference type="ARBA" id="ARBA00022722"/>
    </source>
</evidence>
<dbReference type="GO" id="GO:0046872">
    <property type="term" value="F:metal ion binding"/>
    <property type="evidence" value="ECO:0007669"/>
    <property type="project" value="UniProtKB-KW"/>
</dbReference>
<dbReference type="InterPro" id="IPR013961">
    <property type="entry name" value="RAI1"/>
</dbReference>
<dbReference type="GO" id="GO:0110155">
    <property type="term" value="P:NAD-cap decapping"/>
    <property type="evidence" value="ECO:0007669"/>
    <property type="project" value="TreeGrafter"/>
</dbReference>
<evidence type="ECO:0000256" key="7">
    <source>
        <dbReference type="RuleBase" id="RU367113"/>
    </source>
</evidence>
<dbReference type="GeneID" id="26837458"/>
<dbReference type="GO" id="GO:0004518">
    <property type="term" value="F:nuclease activity"/>
    <property type="evidence" value="ECO:0007669"/>
    <property type="project" value="UniProtKB-KW"/>
</dbReference>
<dbReference type="AlphaFoldDB" id="A0A0V1Q605"/>
<dbReference type="OrthoDB" id="5853397at2759"/>
<accession>A0A0V1Q605</accession>
<keyword evidence="7" id="KW-0479">Metal-binding</keyword>
<dbReference type="EC" id="3.6.1.-" evidence="7"/>
<keyword evidence="7" id="KW-0694">RNA-binding</keyword>
<feature type="domain" description="RAI1-like" evidence="8">
    <location>
        <begin position="17"/>
        <end position="374"/>
    </location>
</feature>
<evidence type="ECO:0000256" key="1">
    <source>
        <dbReference type="ARBA" id="ARBA00001968"/>
    </source>
</evidence>